<comment type="similarity">
    <text evidence="8">Belongs to the ribose-phosphate pyrophosphokinase family. Class I subfamily.</text>
</comment>
<comment type="function">
    <text evidence="8">Involved in the biosynthesis of the central metabolite phospho-alpha-D-ribosyl-1-pyrophosphate (PRPP) via the transfer of pyrophosphoryl group from ATP to 1-hydroxyl of ribose-5-phosphate (Rib-5-P).</text>
</comment>
<feature type="binding site" evidence="8">
    <location>
        <begin position="43"/>
        <end position="45"/>
    </location>
    <ligand>
        <name>ATP</name>
        <dbReference type="ChEBI" id="CHEBI:30616"/>
    </ligand>
</feature>
<keyword evidence="2 8" id="KW-0479">Metal-binding</keyword>
<evidence type="ECO:0000256" key="5">
    <source>
        <dbReference type="ARBA" id="ARBA00022840"/>
    </source>
</evidence>
<keyword evidence="8" id="KW-0963">Cytoplasm</keyword>
<dbReference type="Proteomes" id="UP000784880">
    <property type="component" value="Unassembled WGS sequence"/>
</dbReference>
<evidence type="ECO:0000259" key="9">
    <source>
        <dbReference type="Pfam" id="PF13793"/>
    </source>
</evidence>
<dbReference type="InterPro" id="IPR005946">
    <property type="entry name" value="Rib-P_diPkinase"/>
</dbReference>
<dbReference type="NCBIfam" id="TIGR01251">
    <property type="entry name" value="ribP_PPkin"/>
    <property type="match status" value="1"/>
</dbReference>
<dbReference type="InterPro" id="IPR029099">
    <property type="entry name" value="Pribosyltran_N"/>
</dbReference>
<keyword evidence="11" id="KW-1185">Reference proteome</keyword>
<comment type="catalytic activity">
    <reaction evidence="7 8">
        <text>D-ribose 5-phosphate + ATP = 5-phospho-alpha-D-ribose 1-diphosphate + AMP + H(+)</text>
        <dbReference type="Rhea" id="RHEA:15609"/>
        <dbReference type="ChEBI" id="CHEBI:15378"/>
        <dbReference type="ChEBI" id="CHEBI:30616"/>
        <dbReference type="ChEBI" id="CHEBI:58017"/>
        <dbReference type="ChEBI" id="CHEBI:78346"/>
        <dbReference type="ChEBI" id="CHEBI:456215"/>
        <dbReference type="EC" id="2.7.6.1"/>
    </reaction>
</comment>
<proteinExistence type="inferred from homology"/>
<dbReference type="RefSeq" id="WP_217067261.1">
    <property type="nucleotide sequence ID" value="NZ_JAHQCS010000121.1"/>
</dbReference>
<dbReference type="Pfam" id="PF13793">
    <property type="entry name" value="Pribosyltran_N"/>
    <property type="match status" value="1"/>
</dbReference>
<evidence type="ECO:0000256" key="7">
    <source>
        <dbReference type="ARBA" id="ARBA00049535"/>
    </source>
</evidence>
<evidence type="ECO:0000313" key="10">
    <source>
        <dbReference type="EMBL" id="MBU9713089.1"/>
    </source>
</evidence>
<feature type="domain" description="Ribose-phosphate pyrophosphokinase N-terminal" evidence="9">
    <location>
        <begin position="10"/>
        <end position="126"/>
    </location>
</feature>
<evidence type="ECO:0000256" key="2">
    <source>
        <dbReference type="ARBA" id="ARBA00022723"/>
    </source>
</evidence>
<protein>
    <recommendedName>
        <fullName evidence="8">Putative ribose-phosphate pyrophosphokinase</fullName>
        <shortName evidence="8">RPPK</shortName>
        <ecNumber evidence="8">2.7.6.1</ecNumber>
    </recommendedName>
    <alternativeName>
        <fullName evidence="8">5-phospho-D-ribosyl alpha-1-diphosphate synthase</fullName>
    </alternativeName>
    <alternativeName>
        <fullName evidence="8">Phosphoribosyl diphosphate synthase</fullName>
    </alternativeName>
    <alternativeName>
        <fullName evidence="8">Phosphoribosyl pyrophosphate synthase</fullName>
        <shortName evidence="8">P-Rib-PP synthase</shortName>
        <shortName evidence="8">PRPP synthase</shortName>
        <shortName evidence="8">PRPPase</shortName>
    </alternativeName>
</protein>
<dbReference type="PROSITE" id="PS00114">
    <property type="entry name" value="PRPP_SYNTHASE"/>
    <property type="match status" value="1"/>
</dbReference>
<accession>A0ABS6JHD2</accession>
<dbReference type="InterPro" id="IPR000836">
    <property type="entry name" value="PRTase_dom"/>
</dbReference>
<evidence type="ECO:0000256" key="6">
    <source>
        <dbReference type="ARBA" id="ARBA00022842"/>
    </source>
</evidence>
<feature type="binding site" evidence="8">
    <location>
        <position position="200"/>
    </location>
    <ligand>
        <name>D-ribose 5-phosphate</name>
        <dbReference type="ChEBI" id="CHEBI:78346"/>
    </ligand>
</feature>
<comment type="caution">
    <text evidence="8">Part of a set of proteins in which some residues (ACT_SITE, NP_BIND, REGION and BINDING) are not conserved.</text>
</comment>
<keyword evidence="5 8" id="KW-0067">ATP-binding</keyword>
<name>A0ABS6JHD2_9BACI</name>
<sequence>MSSYKSTSKMKVFSLNSNVPLATEIVKNIGIEMGKSSIKRFSDGEIQMNIEESIRGCDVYLVQTTAQPGNDYLMELLIMIDAMKRASAKTINCVIPYFGYSRQDRKARSREPITAKLIANLLETAGASRVITVDLHAPQVQGFFNIPVDQLLAIPILSKYFIEKQLEDVVVVAPENNGVVRARKLANILDAPIALIDRNRRSGSNFHDSTDIMGEVAGKRAIIIDDMVDTARTVTTASKVLIEKGAIEVYGCCTHPVLSDPAAKRIQESQIKELVTTNTLHLPESKKIEKITTLSIAPLLAEMIMKVQNNESVSTLF</sequence>
<gene>
    <name evidence="8" type="primary">prs</name>
    <name evidence="10" type="ORF">KS419_15260</name>
</gene>
<dbReference type="EMBL" id="JAHQCS010000121">
    <property type="protein sequence ID" value="MBU9713089.1"/>
    <property type="molecule type" value="Genomic_DNA"/>
</dbReference>
<feature type="binding site" evidence="8">
    <location>
        <position position="136"/>
    </location>
    <ligand>
        <name>Mg(2+)</name>
        <dbReference type="ChEBI" id="CHEBI:18420"/>
    </ligand>
</feature>
<keyword evidence="6 8" id="KW-0460">Magnesium</keyword>
<comment type="cofactor">
    <cofactor evidence="8">
        <name>Mg(2+)</name>
        <dbReference type="ChEBI" id="CHEBI:18420"/>
    </cofactor>
    <text evidence="8">Binds 1 Mg(2+) ion per subunit.</text>
</comment>
<feature type="binding site" evidence="8">
    <location>
        <begin position="102"/>
        <end position="103"/>
    </location>
    <ligand>
        <name>ATP</name>
        <dbReference type="ChEBI" id="CHEBI:30616"/>
    </ligand>
</feature>
<keyword evidence="3 8" id="KW-0547">Nucleotide-binding</keyword>
<evidence type="ECO:0000313" key="11">
    <source>
        <dbReference type="Proteomes" id="UP000784880"/>
    </source>
</evidence>
<dbReference type="Pfam" id="PF14572">
    <property type="entry name" value="Pribosyl_synth"/>
    <property type="match status" value="1"/>
</dbReference>
<feature type="binding site" evidence="8">
    <location>
        <position position="225"/>
    </location>
    <ligand>
        <name>D-ribose 5-phosphate</name>
        <dbReference type="ChEBI" id="CHEBI:78346"/>
    </ligand>
</feature>
<dbReference type="EC" id="2.7.6.1" evidence="8"/>
<dbReference type="PANTHER" id="PTHR10210">
    <property type="entry name" value="RIBOSE-PHOSPHATE DIPHOSPHOKINASE FAMILY MEMBER"/>
    <property type="match status" value="1"/>
</dbReference>
<evidence type="ECO:0000256" key="3">
    <source>
        <dbReference type="ARBA" id="ARBA00022741"/>
    </source>
</evidence>
<dbReference type="NCBIfam" id="NF002320">
    <property type="entry name" value="PRK01259.1"/>
    <property type="match status" value="1"/>
</dbReference>
<evidence type="ECO:0000256" key="1">
    <source>
        <dbReference type="ARBA" id="ARBA00022679"/>
    </source>
</evidence>
<comment type="subcellular location">
    <subcellularLocation>
        <location evidence="8">Cytoplasm</location>
    </subcellularLocation>
</comment>
<keyword evidence="8" id="KW-0545">Nucleotide biosynthesis</keyword>
<keyword evidence="1 8" id="KW-0808">Transferase</keyword>
<dbReference type="SMART" id="SM01400">
    <property type="entry name" value="Pribosyltran_N"/>
    <property type="match status" value="1"/>
</dbReference>
<comment type="subunit">
    <text evidence="8">Homohexamer.</text>
</comment>
<evidence type="ECO:0000256" key="8">
    <source>
        <dbReference type="HAMAP-Rule" id="MF_00583"/>
    </source>
</evidence>
<dbReference type="InterPro" id="IPR037515">
    <property type="entry name" value="Rib-P_diPkinase_bac"/>
</dbReference>
<comment type="pathway">
    <text evidence="8">Metabolic intermediate biosynthesis; 5-phospho-alpha-D-ribose 1-diphosphate biosynthesis; 5-phospho-alpha-D-ribose 1-diphosphate from D-ribose 5-phosphate (route I): step 1/1.</text>
</comment>
<dbReference type="CDD" id="cd06223">
    <property type="entry name" value="PRTases_typeI"/>
    <property type="match status" value="1"/>
</dbReference>
<dbReference type="HAMAP" id="MF_00583_B">
    <property type="entry name" value="RibP_PPkinase_B"/>
    <property type="match status" value="1"/>
</dbReference>
<evidence type="ECO:0000256" key="4">
    <source>
        <dbReference type="ARBA" id="ARBA00022777"/>
    </source>
</evidence>
<organism evidence="10 11">
    <name type="scientific">Evansella tamaricis</name>
    <dbReference type="NCBI Taxonomy" id="2069301"/>
    <lineage>
        <taxon>Bacteria</taxon>
        <taxon>Bacillati</taxon>
        <taxon>Bacillota</taxon>
        <taxon>Bacilli</taxon>
        <taxon>Bacillales</taxon>
        <taxon>Bacillaceae</taxon>
        <taxon>Evansella</taxon>
    </lineage>
</organism>
<dbReference type="PANTHER" id="PTHR10210:SF41">
    <property type="entry name" value="RIBOSE-PHOSPHATE PYROPHOSPHOKINASE 1, CHLOROPLASTIC"/>
    <property type="match status" value="1"/>
</dbReference>
<keyword evidence="4 8" id="KW-0418">Kinase</keyword>
<comment type="caution">
    <text evidence="10">The sequence shown here is derived from an EMBL/GenBank/DDBJ whole genome shotgun (WGS) entry which is preliminary data.</text>
</comment>
<dbReference type="InterPro" id="IPR000842">
    <property type="entry name" value="PRib_PP_synth_CS"/>
</dbReference>
<comment type="caution">
    <text evidence="8">Lacks conserved residue(s) required for the propagation of feature annotation.</text>
</comment>
<reference evidence="10 11" key="1">
    <citation type="submission" date="2021-06" db="EMBL/GenBank/DDBJ databases">
        <title>Bacillus sp. RD4P76, an endophyte from a halophyte.</title>
        <authorList>
            <person name="Sun J.-Q."/>
        </authorList>
    </citation>
    <scope>NUCLEOTIDE SEQUENCE [LARGE SCALE GENOMIC DNA]</scope>
    <source>
        <strain evidence="10 11">CGMCC 1.15917</strain>
    </source>
</reference>
<feature type="binding site" evidence="8">
    <location>
        <begin position="229"/>
        <end position="233"/>
    </location>
    <ligand>
        <name>D-ribose 5-phosphate</name>
        <dbReference type="ChEBI" id="CHEBI:78346"/>
    </ligand>
</feature>